<evidence type="ECO:0000313" key="7">
    <source>
        <dbReference type="EMBL" id="BBL78305.1"/>
    </source>
</evidence>
<dbReference type="CDD" id="cd06170">
    <property type="entry name" value="LuxR_C_like"/>
    <property type="match status" value="1"/>
</dbReference>
<dbReference type="PANTHER" id="PTHR44688:SF16">
    <property type="entry name" value="DNA-BINDING TRANSCRIPTIONAL ACTIVATOR DEVR_DOSR"/>
    <property type="match status" value="1"/>
</dbReference>
<dbReference type="GO" id="GO:0006355">
    <property type="term" value="P:regulation of DNA-templated transcription"/>
    <property type="evidence" value="ECO:0007669"/>
    <property type="project" value="InterPro"/>
</dbReference>
<evidence type="ECO:0000313" key="8">
    <source>
        <dbReference type="Proteomes" id="UP000318065"/>
    </source>
</evidence>
<feature type="transmembrane region" description="Helical" evidence="5">
    <location>
        <begin position="48"/>
        <end position="68"/>
    </location>
</feature>
<dbReference type="EMBL" id="AP019791">
    <property type="protein sequence ID" value="BBL78305.1"/>
    <property type="molecule type" value="Genomic_DNA"/>
</dbReference>
<keyword evidence="5" id="KW-1133">Transmembrane helix</keyword>
<protein>
    <recommendedName>
        <fullName evidence="6">HTH luxR-type domain-containing protein</fullName>
    </recommendedName>
</protein>
<keyword evidence="2" id="KW-0238">DNA-binding</keyword>
<gene>
    <name evidence="7" type="ORF">RxyAA322_01590</name>
</gene>
<keyword evidence="1" id="KW-0805">Transcription regulation</keyword>
<dbReference type="Gene3D" id="1.10.10.10">
    <property type="entry name" value="Winged helix-like DNA-binding domain superfamily/Winged helix DNA-binding domain"/>
    <property type="match status" value="1"/>
</dbReference>
<dbReference type="RefSeq" id="WP_244299812.1">
    <property type="nucleotide sequence ID" value="NZ_AP019791.1"/>
</dbReference>
<feature type="region of interest" description="Disordered" evidence="4">
    <location>
        <begin position="168"/>
        <end position="194"/>
    </location>
</feature>
<keyword evidence="3" id="KW-0804">Transcription</keyword>
<dbReference type="PRINTS" id="PR00038">
    <property type="entry name" value="HTHLUXR"/>
</dbReference>
<evidence type="ECO:0000256" key="4">
    <source>
        <dbReference type="SAM" id="MobiDB-lite"/>
    </source>
</evidence>
<dbReference type="InterPro" id="IPR016032">
    <property type="entry name" value="Sig_transdc_resp-reg_C-effctor"/>
</dbReference>
<dbReference type="PROSITE" id="PS00622">
    <property type="entry name" value="HTH_LUXR_1"/>
    <property type="match status" value="1"/>
</dbReference>
<dbReference type="GO" id="GO:0003677">
    <property type="term" value="F:DNA binding"/>
    <property type="evidence" value="ECO:0007669"/>
    <property type="project" value="UniProtKB-KW"/>
</dbReference>
<feature type="domain" description="HTH luxR-type" evidence="6">
    <location>
        <begin position="186"/>
        <end position="251"/>
    </location>
</feature>
<keyword evidence="8" id="KW-1185">Reference proteome</keyword>
<evidence type="ECO:0000256" key="3">
    <source>
        <dbReference type="ARBA" id="ARBA00023163"/>
    </source>
</evidence>
<evidence type="ECO:0000256" key="2">
    <source>
        <dbReference type="ARBA" id="ARBA00023125"/>
    </source>
</evidence>
<accession>A0A510HGE0</accession>
<feature type="transmembrane region" description="Helical" evidence="5">
    <location>
        <begin position="74"/>
        <end position="94"/>
    </location>
</feature>
<keyword evidence="5" id="KW-0472">Membrane</keyword>
<feature type="region of interest" description="Disordered" evidence="4">
    <location>
        <begin position="22"/>
        <end position="41"/>
    </location>
</feature>
<proteinExistence type="predicted"/>
<dbReference type="Pfam" id="PF00196">
    <property type="entry name" value="GerE"/>
    <property type="match status" value="1"/>
</dbReference>
<dbReference type="InterPro" id="IPR036388">
    <property type="entry name" value="WH-like_DNA-bd_sf"/>
</dbReference>
<dbReference type="Proteomes" id="UP000318065">
    <property type="component" value="Chromosome"/>
</dbReference>
<keyword evidence="5" id="KW-0812">Transmembrane</keyword>
<dbReference type="PROSITE" id="PS50043">
    <property type="entry name" value="HTH_LUXR_2"/>
    <property type="match status" value="1"/>
</dbReference>
<evidence type="ECO:0000256" key="1">
    <source>
        <dbReference type="ARBA" id="ARBA00023015"/>
    </source>
</evidence>
<dbReference type="SMART" id="SM00421">
    <property type="entry name" value="HTH_LUXR"/>
    <property type="match status" value="1"/>
</dbReference>
<sequence length="254" mass="27666">MADGEVDPLEERVEEALGRLEDGGEGRSLAGRGQGPGRPVAGREARSWVTWQFALYLFVLGVVCMNLAPLTGLWWIVPVLGMAVPIALAALDGWRPGSRRRGERRSMERELLNALGRHGELTPAAAAMRTSLTVDEASGLLEELAGKGHLRPRAEDGVMYYALRQHDRPPEEAPASLRVRSGDGSPPRLEEPLSERELEVLSHVASGRTNSEIARKLFVSVGTVKSHTGNIYRKLGARNRAEAIARARELGLLS</sequence>
<reference evidence="7" key="1">
    <citation type="journal article" date="2019" name="Microbiol. Resour. Announc.">
        <title>Complete Genome Sequence of Rubrobacter xylanophilus Strain AA3-22, Isolated from Arima Onsen in Japan.</title>
        <authorList>
            <person name="Tomariguchi N."/>
            <person name="Miyazaki K."/>
        </authorList>
    </citation>
    <scope>NUCLEOTIDE SEQUENCE [LARGE SCALE GENOMIC DNA]</scope>
    <source>
        <strain evidence="7">AA3-22</strain>
    </source>
</reference>
<evidence type="ECO:0000256" key="5">
    <source>
        <dbReference type="SAM" id="Phobius"/>
    </source>
</evidence>
<dbReference type="SUPFAM" id="SSF46894">
    <property type="entry name" value="C-terminal effector domain of the bipartite response regulators"/>
    <property type="match status" value="1"/>
</dbReference>
<name>A0A510HGE0_9ACTN</name>
<dbReference type="PANTHER" id="PTHR44688">
    <property type="entry name" value="DNA-BINDING TRANSCRIPTIONAL ACTIVATOR DEVR_DOSR"/>
    <property type="match status" value="1"/>
</dbReference>
<evidence type="ECO:0000259" key="6">
    <source>
        <dbReference type="PROSITE" id="PS50043"/>
    </source>
</evidence>
<organism evidence="7 8">
    <name type="scientific">Rubrobacter xylanophilus</name>
    <dbReference type="NCBI Taxonomy" id="49319"/>
    <lineage>
        <taxon>Bacteria</taxon>
        <taxon>Bacillati</taxon>
        <taxon>Actinomycetota</taxon>
        <taxon>Rubrobacteria</taxon>
        <taxon>Rubrobacterales</taxon>
        <taxon>Rubrobacteraceae</taxon>
        <taxon>Rubrobacter</taxon>
    </lineage>
</organism>
<dbReference type="InterPro" id="IPR000792">
    <property type="entry name" value="Tscrpt_reg_LuxR_C"/>
</dbReference>
<dbReference type="AlphaFoldDB" id="A0A510HGE0"/>